<comment type="caution">
    <text evidence="3">The sequence shown here is derived from an EMBL/GenBank/DDBJ whole genome shotgun (WGS) entry which is preliminary data.</text>
</comment>
<dbReference type="SMART" id="SM00287">
    <property type="entry name" value="SH3b"/>
    <property type="match status" value="1"/>
</dbReference>
<dbReference type="Gene3D" id="2.30.30.40">
    <property type="entry name" value="SH3 Domains"/>
    <property type="match status" value="1"/>
</dbReference>
<organism evidence="3 4">
    <name type="scientific">Fulvimarina endophytica</name>
    <dbReference type="NCBI Taxonomy" id="2293836"/>
    <lineage>
        <taxon>Bacteria</taxon>
        <taxon>Pseudomonadati</taxon>
        <taxon>Pseudomonadota</taxon>
        <taxon>Alphaproteobacteria</taxon>
        <taxon>Hyphomicrobiales</taxon>
        <taxon>Aurantimonadaceae</taxon>
        <taxon>Fulvimarina</taxon>
    </lineage>
</organism>
<dbReference type="OrthoDB" id="8074373at2"/>
<dbReference type="Proteomes" id="UP000264310">
    <property type="component" value="Unassembled WGS sequence"/>
</dbReference>
<evidence type="ECO:0000259" key="2">
    <source>
        <dbReference type="SMART" id="SM00287"/>
    </source>
</evidence>
<proteinExistence type="predicted"/>
<dbReference type="Pfam" id="PF08239">
    <property type="entry name" value="SH3_3"/>
    <property type="match status" value="1"/>
</dbReference>
<evidence type="ECO:0000256" key="1">
    <source>
        <dbReference type="SAM" id="SignalP"/>
    </source>
</evidence>
<name>A0A371X1B7_9HYPH</name>
<feature type="domain" description="SH3b" evidence="2">
    <location>
        <begin position="23"/>
        <end position="87"/>
    </location>
</feature>
<evidence type="ECO:0000313" key="3">
    <source>
        <dbReference type="EMBL" id="RFC62977.1"/>
    </source>
</evidence>
<accession>A0A371X1B7</accession>
<dbReference type="InterPro" id="IPR003646">
    <property type="entry name" value="SH3-like_bac-type"/>
</dbReference>
<dbReference type="AlphaFoldDB" id="A0A371X1B7"/>
<feature type="signal peptide" evidence="1">
    <location>
        <begin position="1"/>
        <end position="23"/>
    </location>
</feature>
<sequence length="224" mass="26169">MKRLLFSTALLLGLAAAPTLGQAAEKAIATADVNLRAGPSTSYPAVDIVGGGERVRVFGCLQTRSWCDVAFRGARGWMSSNYLAYLGQDRRYQGTRAVEIIAAPVITFEVGGYWDDHYRDRSFYRDRDRWQRRGGEGWAGRDRDDRWSDRDGRYERGDDRFGRRGDWRDDRGRDRRDARRYEERFEPRDSRRFEGGWDRYNDRPAYRDRPVSRPEPVVPLYRVN</sequence>
<dbReference type="RefSeq" id="WP_116683794.1">
    <property type="nucleotide sequence ID" value="NZ_QURL01000005.1"/>
</dbReference>
<dbReference type="EMBL" id="QURL01000005">
    <property type="protein sequence ID" value="RFC62977.1"/>
    <property type="molecule type" value="Genomic_DNA"/>
</dbReference>
<gene>
    <name evidence="3" type="ORF">DYI37_13595</name>
</gene>
<evidence type="ECO:0000313" key="4">
    <source>
        <dbReference type="Proteomes" id="UP000264310"/>
    </source>
</evidence>
<protein>
    <submittedName>
        <fullName evidence="3">SH3 domain-containing protein</fullName>
    </submittedName>
</protein>
<keyword evidence="1" id="KW-0732">Signal</keyword>
<feature type="chain" id="PRO_5016819007" evidence="1">
    <location>
        <begin position="24"/>
        <end position="224"/>
    </location>
</feature>
<keyword evidence="4" id="KW-1185">Reference proteome</keyword>
<reference evidence="3 4" key="1">
    <citation type="submission" date="2018-08" db="EMBL/GenBank/DDBJ databases">
        <title>Fulvimarina sp. 85, whole genome shotgun sequence.</title>
        <authorList>
            <person name="Tuo L."/>
        </authorList>
    </citation>
    <scope>NUCLEOTIDE SEQUENCE [LARGE SCALE GENOMIC DNA]</scope>
    <source>
        <strain evidence="3 4">85</strain>
    </source>
</reference>